<evidence type="ECO:0000256" key="1">
    <source>
        <dbReference type="SAM" id="MobiDB-lite"/>
    </source>
</evidence>
<dbReference type="Proteomes" id="UP000224634">
    <property type="component" value="Unassembled WGS sequence"/>
</dbReference>
<accession>A0A2B7XGW9</accession>
<sequence length="265" mass="29303">MPSPLPAQMFRPNSIRGLLARLPRHHSQSLLPPRRIQRFFLSTLRATETRPSSLARSPFLSARFRTLANANNRNPTLSSITRNQQPRRSNSSKSNPPPPPPPPSGSTLSFSQRMKNLSREYGWAALGIYLTISALDFPFCFLAVRLLGVERIGHYEHVVVENMKRVMATVWPVSGASSSSDPEGVEGGELAIAGVSGAETETYVDEARKRSNGEASIWAQLAIAYALHKSLIFIRVPLTAAVTPTIVRVLRKWGWNIGKRKPKAT</sequence>
<reference evidence="3 4" key="1">
    <citation type="submission" date="2017-10" db="EMBL/GenBank/DDBJ databases">
        <title>Comparative genomics in systemic dimorphic fungi from Ajellomycetaceae.</title>
        <authorList>
            <person name="Munoz J.F."/>
            <person name="Mcewen J.G."/>
            <person name="Clay O.K."/>
            <person name="Cuomo C.A."/>
        </authorList>
    </citation>
    <scope>NUCLEOTIDE SEQUENCE [LARGE SCALE GENOMIC DNA]</scope>
    <source>
        <strain evidence="3 4">UAMH7299</strain>
    </source>
</reference>
<dbReference type="AlphaFoldDB" id="A0A2B7XGW9"/>
<dbReference type="STRING" id="1447883.A0A2B7XGW9"/>
<evidence type="ECO:0000313" key="4">
    <source>
        <dbReference type="Proteomes" id="UP000224634"/>
    </source>
</evidence>
<feature type="region of interest" description="Disordered" evidence="1">
    <location>
        <begin position="71"/>
        <end position="110"/>
    </location>
</feature>
<name>A0A2B7XGW9_POLH7</name>
<comment type="caution">
    <text evidence="3">The sequence shown here is derived from an EMBL/GenBank/DDBJ whole genome shotgun (WGS) entry which is preliminary data.</text>
</comment>
<feature type="domain" description="DUF1279" evidence="2">
    <location>
        <begin position="112"/>
        <end position="244"/>
    </location>
</feature>
<organism evidence="3 4">
    <name type="scientific">Polytolypa hystricis (strain UAMH7299)</name>
    <dbReference type="NCBI Taxonomy" id="1447883"/>
    <lineage>
        <taxon>Eukaryota</taxon>
        <taxon>Fungi</taxon>
        <taxon>Dikarya</taxon>
        <taxon>Ascomycota</taxon>
        <taxon>Pezizomycotina</taxon>
        <taxon>Eurotiomycetes</taxon>
        <taxon>Eurotiomycetidae</taxon>
        <taxon>Onygenales</taxon>
        <taxon>Onygenales incertae sedis</taxon>
        <taxon>Polytolypa</taxon>
    </lineage>
</organism>
<dbReference type="InterPro" id="IPR045866">
    <property type="entry name" value="FAM210A/B-like"/>
</dbReference>
<keyword evidence="4" id="KW-1185">Reference proteome</keyword>
<proteinExistence type="predicted"/>
<dbReference type="EMBL" id="PDNA01000163">
    <property type="protein sequence ID" value="PGH07952.1"/>
    <property type="molecule type" value="Genomic_DNA"/>
</dbReference>
<feature type="compositionally biased region" description="Pro residues" evidence="1">
    <location>
        <begin position="95"/>
        <end position="104"/>
    </location>
</feature>
<evidence type="ECO:0000313" key="3">
    <source>
        <dbReference type="EMBL" id="PGH07952.1"/>
    </source>
</evidence>
<evidence type="ECO:0000259" key="2">
    <source>
        <dbReference type="Pfam" id="PF06916"/>
    </source>
</evidence>
<dbReference type="InterPro" id="IPR009688">
    <property type="entry name" value="FAM210A/B-like_dom"/>
</dbReference>
<dbReference type="PANTHER" id="PTHR21377">
    <property type="entry name" value="PROTEIN FAM210B, MITOCHONDRIAL"/>
    <property type="match status" value="1"/>
</dbReference>
<gene>
    <name evidence="3" type="ORF">AJ80_07933</name>
</gene>
<feature type="compositionally biased region" description="Polar residues" evidence="1">
    <location>
        <begin position="71"/>
        <end position="84"/>
    </location>
</feature>
<protein>
    <recommendedName>
        <fullName evidence="2">DUF1279 domain-containing protein</fullName>
    </recommendedName>
</protein>
<dbReference type="GO" id="GO:0005739">
    <property type="term" value="C:mitochondrion"/>
    <property type="evidence" value="ECO:0007669"/>
    <property type="project" value="TreeGrafter"/>
</dbReference>
<dbReference type="PANTHER" id="PTHR21377:SF0">
    <property type="entry name" value="PROTEIN FAM210B, MITOCHONDRIAL"/>
    <property type="match status" value="1"/>
</dbReference>
<dbReference type="Pfam" id="PF06916">
    <property type="entry name" value="FAM210A-B_dom"/>
    <property type="match status" value="1"/>
</dbReference>
<dbReference type="OrthoDB" id="426386at2759"/>